<dbReference type="Gene3D" id="3.30.565.10">
    <property type="entry name" value="Histidine kinase-like ATPase, C-terminal domain"/>
    <property type="match status" value="1"/>
</dbReference>
<dbReference type="PROSITE" id="PS50109">
    <property type="entry name" value="HIS_KIN"/>
    <property type="match status" value="1"/>
</dbReference>
<dbReference type="InterPro" id="IPR003594">
    <property type="entry name" value="HATPase_dom"/>
</dbReference>
<feature type="region of interest" description="Disordered" evidence="6">
    <location>
        <begin position="1"/>
        <end position="21"/>
    </location>
</feature>
<keyword evidence="5" id="KW-0418">Kinase</keyword>
<evidence type="ECO:0000256" key="2">
    <source>
        <dbReference type="ARBA" id="ARBA00012438"/>
    </source>
</evidence>
<dbReference type="EC" id="2.7.13.3" evidence="2"/>
<keyword evidence="8" id="KW-0067">ATP-binding</keyword>
<name>A0ABY9AS60_PARCI</name>
<feature type="domain" description="Histidine kinase" evidence="7">
    <location>
        <begin position="51"/>
        <end position="274"/>
    </location>
</feature>
<keyword evidence="3" id="KW-0597">Phosphoprotein</keyword>
<reference evidence="8 9" key="1">
    <citation type="submission" date="2023-06" db="EMBL/GenBank/DDBJ databases">
        <authorList>
            <person name="Ham H."/>
            <person name="Park D.S."/>
        </authorList>
    </citation>
    <scope>NUCLEOTIDE SEQUENCE [LARGE SCALE GENOMIC DNA]</scope>
    <source>
        <strain evidence="8 9">KACC 17005</strain>
    </source>
</reference>
<protein>
    <recommendedName>
        <fullName evidence="2">histidine kinase</fullName>
        <ecNumber evidence="2">2.7.13.3</ecNumber>
    </recommendedName>
</protein>
<dbReference type="Pfam" id="PF02518">
    <property type="entry name" value="HATPase_c"/>
    <property type="match status" value="1"/>
</dbReference>
<evidence type="ECO:0000259" key="7">
    <source>
        <dbReference type="PROSITE" id="PS50109"/>
    </source>
</evidence>
<accession>A0ABY9AS60</accession>
<evidence type="ECO:0000256" key="4">
    <source>
        <dbReference type="ARBA" id="ARBA00022679"/>
    </source>
</evidence>
<dbReference type="SMART" id="SM00387">
    <property type="entry name" value="HATPase_c"/>
    <property type="match status" value="1"/>
</dbReference>
<evidence type="ECO:0000256" key="3">
    <source>
        <dbReference type="ARBA" id="ARBA00022553"/>
    </source>
</evidence>
<keyword evidence="8" id="KW-0547">Nucleotide-binding</keyword>
<dbReference type="Gene3D" id="1.10.287.130">
    <property type="match status" value="1"/>
</dbReference>
<dbReference type="InterPro" id="IPR036097">
    <property type="entry name" value="HisK_dim/P_sf"/>
</dbReference>
<dbReference type="PRINTS" id="PR00344">
    <property type="entry name" value="BCTRLSENSOR"/>
</dbReference>
<dbReference type="InterPro" id="IPR050351">
    <property type="entry name" value="BphY/WalK/GraS-like"/>
</dbReference>
<keyword evidence="4" id="KW-0808">Transferase</keyword>
<dbReference type="EMBL" id="CP127363">
    <property type="protein sequence ID" value="WIY49765.1"/>
    <property type="molecule type" value="Genomic_DNA"/>
</dbReference>
<proteinExistence type="predicted"/>
<dbReference type="InterPro" id="IPR003661">
    <property type="entry name" value="HisK_dim/P_dom"/>
</dbReference>
<dbReference type="SUPFAM" id="SSF55874">
    <property type="entry name" value="ATPase domain of HSP90 chaperone/DNA topoisomerase II/histidine kinase"/>
    <property type="match status" value="1"/>
</dbReference>
<evidence type="ECO:0000313" key="9">
    <source>
        <dbReference type="Proteomes" id="UP001242732"/>
    </source>
</evidence>
<keyword evidence="9" id="KW-1185">Reference proteome</keyword>
<evidence type="ECO:0000256" key="6">
    <source>
        <dbReference type="SAM" id="MobiDB-lite"/>
    </source>
</evidence>
<dbReference type="Proteomes" id="UP001242732">
    <property type="component" value="Chromosome"/>
</dbReference>
<dbReference type="PANTHER" id="PTHR42878:SF15">
    <property type="entry name" value="BACTERIOPHYTOCHROME"/>
    <property type="match status" value="1"/>
</dbReference>
<dbReference type="PANTHER" id="PTHR42878">
    <property type="entry name" value="TWO-COMPONENT HISTIDINE KINASE"/>
    <property type="match status" value="1"/>
</dbReference>
<dbReference type="SUPFAM" id="SSF47384">
    <property type="entry name" value="Homodimeric domain of signal transducing histidine kinase"/>
    <property type="match status" value="1"/>
</dbReference>
<sequence>MTEERAGAACPSGPGPSPYEGLDAPALRALLAERDRALADMAAAHDEFLHAVSHDLRAPLRHIVSFGPLVRELVEDEAQGLPAGARAEACSFLGTMDQASRRMGRMLDGLLALSRIARAPLHRAPVDLNELLAGMPSALAGEAPGRRVEWRIAPGLPTVAGDAALLRQLFNELLGNALKFTRDRTPAIVEIEGDVAGDGSARLAVRDNGTGFDPARAGMLFGVFQRLHRDADFDGMGVGLAKARAIMQRHRGRIGIDAVPGEGCTVVLAWPPGAADAPTP</sequence>
<organism evidence="8 9">
    <name type="scientific">Paracidovorax citrulli</name>
    <name type="common">Acidovorax citrulli</name>
    <dbReference type="NCBI Taxonomy" id="80869"/>
    <lineage>
        <taxon>Bacteria</taxon>
        <taxon>Pseudomonadati</taxon>
        <taxon>Pseudomonadota</taxon>
        <taxon>Betaproteobacteria</taxon>
        <taxon>Burkholderiales</taxon>
        <taxon>Comamonadaceae</taxon>
        <taxon>Paracidovorax</taxon>
    </lineage>
</organism>
<dbReference type="GO" id="GO:0005524">
    <property type="term" value="F:ATP binding"/>
    <property type="evidence" value="ECO:0007669"/>
    <property type="project" value="UniProtKB-KW"/>
</dbReference>
<dbReference type="InterPro" id="IPR005467">
    <property type="entry name" value="His_kinase_dom"/>
</dbReference>
<evidence type="ECO:0000256" key="5">
    <source>
        <dbReference type="ARBA" id="ARBA00022777"/>
    </source>
</evidence>
<evidence type="ECO:0000256" key="1">
    <source>
        <dbReference type="ARBA" id="ARBA00000085"/>
    </source>
</evidence>
<dbReference type="Pfam" id="PF00512">
    <property type="entry name" value="HisKA"/>
    <property type="match status" value="1"/>
</dbReference>
<dbReference type="InterPro" id="IPR036890">
    <property type="entry name" value="HATPase_C_sf"/>
</dbReference>
<gene>
    <name evidence="8" type="ORF">QRO08_04100</name>
</gene>
<dbReference type="CDD" id="cd00082">
    <property type="entry name" value="HisKA"/>
    <property type="match status" value="1"/>
</dbReference>
<comment type="catalytic activity">
    <reaction evidence="1">
        <text>ATP + protein L-histidine = ADP + protein N-phospho-L-histidine.</text>
        <dbReference type="EC" id="2.7.13.3"/>
    </reaction>
</comment>
<dbReference type="InterPro" id="IPR004358">
    <property type="entry name" value="Sig_transdc_His_kin-like_C"/>
</dbReference>
<evidence type="ECO:0000313" key="8">
    <source>
        <dbReference type="EMBL" id="WIY49765.1"/>
    </source>
</evidence>
<dbReference type="SMART" id="SM00388">
    <property type="entry name" value="HisKA"/>
    <property type="match status" value="1"/>
</dbReference>